<gene>
    <name evidence="3" type="primary">BQ5605_C004g02747</name>
    <name evidence="3" type="ORF">BQ5605_C004G02747</name>
</gene>
<organism evidence="3 4">
    <name type="scientific">Microbotryum silenes-dioicae</name>
    <dbReference type="NCBI Taxonomy" id="796604"/>
    <lineage>
        <taxon>Eukaryota</taxon>
        <taxon>Fungi</taxon>
        <taxon>Dikarya</taxon>
        <taxon>Basidiomycota</taxon>
        <taxon>Pucciniomycotina</taxon>
        <taxon>Microbotryomycetes</taxon>
        <taxon>Microbotryales</taxon>
        <taxon>Microbotryaceae</taxon>
        <taxon>Microbotryum</taxon>
    </lineage>
</organism>
<sequence>MWLATLLVVKQLLATKMANVAKSSSTRATKRRKGLNDNVTASDSASTQSFEVVVDGTKTPRVEELSPHSPFWWREVA</sequence>
<evidence type="ECO:0000256" key="1">
    <source>
        <dbReference type="SAM" id="MobiDB-lite"/>
    </source>
</evidence>
<feature type="compositionally biased region" description="Polar residues" evidence="1">
    <location>
        <begin position="37"/>
        <end position="46"/>
    </location>
</feature>
<evidence type="ECO:0000313" key="4">
    <source>
        <dbReference type="Proteomes" id="UP000249464"/>
    </source>
</evidence>
<dbReference type="EMBL" id="FQNC01000046">
    <property type="protein sequence ID" value="SGY67133.1"/>
    <property type="molecule type" value="Genomic_DNA"/>
</dbReference>
<feature type="region of interest" description="Disordered" evidence="1">
    <location>
        <begin position="21"/>
        <end position="46"/>
    </location>
</feature>
<evidence type="ECO:0000313" key="3">
    <source>
        <dbReference type="EMBL" id="SGY67133.1"/>
    </source>
</evidence>
<feature type="signal peptide" evidence="2">
    <location>
        <begin position="1"/>
        <end position="18"/>
    </location>
</feature>
<accession>A0A2X0MCU2</accession>
<proteinExistence type="predicted"/>
<keyword evidence="2" id="KW-0732">Signal</keyword>
<reference evidence="3 4" key="1">
    <citation type="submission" date="2016-11" db="EMBL/GenBank/DDBJ databases">
        <authorList>
            <person name="Jaros S."/>
            <person name="Januszkiewicz K."/>
            <person name="Wedrychowicz H."/>
        </authorList>
    </citation>
    <scope>NUCLEOTIDE SEQUENCE [LARGE SCALE GENOMIC DNA]</scope>
</reference>
<feature type="chain" id="PRO_5015914132" evidence="2">
    <location>
        <begin position="19"/>
        <end position="77"/>
    </location>
</feature>
<evidence type="ECO:0000256" key="2">
    <source>
        <dbReference type="SAM" id="SignalP"/>
    </source>
</evidence>
<keyword evidence="4" id="KW-1185">Reference proteome</keyword>
<protein>
    <submittedName>
        <fullName evidence="3">BQ5605_C004g02747 protein</fullName>
    </submittedName>
</protein>
<dbReference type="Proteomes" id="UP000249464">
    <property type="component" value="Unassembled WGS sequence"/>
</dbReference>
<name>A0A2X0MCU2_9BASI</name>
<dbReference type="AlphaFoldDB" id="A0A2X0MCU2"/>